<sequence length="546" mass="62369">MTPSFIETLPEEVLTSILECACLCEDDTVGHIRGWLSTVSRRWQRIILHTPSFWSVLHLSPSQTPNDILQSLDVHLERSKQYPLEIRLRCYWHPKLTKAVFERIIPHSHRWKRLSIQTPSDEIFSYLQSVPGPCLEAVELYFFSWEGRSERQHPVFPMTNLSALSTLFLRNMTLAGVSSLPQLKRLDLRSTITWSAYSKLCDILDGSSVLEHLTLHLKPLNVSAPDRARVGNRKPISLPALRNSYFITSEGLSPNISRLMQLLSSPSLESMKVQDIGSGAESETLMHFTKTSTPASNAAMSNLFVRSSDPYLAWASLSPSPALTTLELKAPQWPARHQLEELFMSLSSLETLVLREFQASTAVNEIGAGPAISIPSLQTMDIEFMRTSDSEDHHISQFFRILSLPRLRCLRLQRLLASEWENMLCCFYYPSLCSLTLVDMNDFLMSTGDPSLAFPHLTDLQLVNVRANDFLQRLLQRARSPSPGWPELRTLTIHGDDLISKPLVHKVVTIRHKKGLRMPRLVLEKRYFNEESRDWLTRRCYVEFIS</sequence>
<accession>A0A0C2X8T6</accession>
<dbReference type="PANTHER" id="PTHR31900">
    <property type="entry name" value="F-BOX/RNI SUPERFAMILY PROTEIN-RELATED"/>
    <property type="match status" value="1"/>
</dbReference>
<dbReference type="HOGENOM" id="CLU_014531_0_0_1"/>
<protein>
    <submittedName>
        <fullName evidence="1">Uncharacterized protein</fullName>
    </submittedName>
</protein>
<dbReference type="Proteomes" id="UP000054549">
    <property type="component" value="Unassembled WGS sequence"/>
</dbReference>
<keyword evidence="2" id="KW-1185">Reference proteome</keyword>
<evidence type="ECO:0000313" key="2">
    <source>
        <dbReference type="Proteomes" id="UP000054549"/>
    </source>
</evidence>
<organism evidence="1 2">
    <name type="scientific">Amanita muscaria (strain Koide BX008)</name>
    <dbReference type="NCBI Taxonomy" id="946122"/>
    <lineage>
        <taxon>Eukaryota</taxon>
        <taxon>Fungi</taxon>
        <taxon>Dikarya</taxon>
        <taxon>Basidiomycota</taxon>
        <taxon>Agaricomycotina</taxon>
        <taxon>Agaricomycetes</taxon>
        <taxon>Agaricomycetidae</taxon>
        <taxon>Agaricales</taxon>
        <taxon>Pluteineae</taxon>
        <taxon>Amanitaceae</taxon>
        <taxon>Amanita</taxon>
    </lineage>
</organism>
<gene>
    <name evidence="1" type="ORF">M378DRAFT_10596</name>
</gene>
<dbReference type="OrthoDB" id="3155440at2759"/>
<dbReference type="EMBL" id="KN818240">
    <property type="protein sequence ID" value="KIL65726.1"/>
    <property type="molecule type" value="Genomic_DNA"/>
</dbReference>
<dbReference type="SUPFAM" id="SSF52047">
    <property type="entry name" value="RNI-like"/>
    <property type="match status" value="1"/>
</dbReference>
<proteinExistence type="predicted"/>
<dbReference type="Gene3D" id="3.80.10.10">
    <property type="entry name" value="Ribonuclease Inhibitor"/>
    <property type="match status" value="1"/>
</dbReference>
<evidence type="ECO:0000313" key="1">
    <source>
        <dbReference type="EMBL" id="KIL65726.1"/>
    </source>
</evidence>
<reference evidence="1 2" key="1">
    <citation type="submission" date="2014-04" db="EMBL/GenBank/DDBJ databases">
        <title>Evolutionary Origins and Diversification of the Mycorrhizal Mutualists.</title>
        <authorList>
            <consortium name="DOE Joint Genome Institute"/>
            <consortium name="Mycorrhizal Genomics Consortium"/>
            <person name="Kohler A."/>
            <person name="Kuo A."/>
            <person name="Nagy L.G."/>
            <person name="Floudas D."/>
            <person name="Copeland A."/>
            <person name="Barry K.W."/>
            <person name="Cichocki N."/>
            <person name="Veneault-Fourrey C."/>
            <person name="LaButti K."/>
            <person name="Lindquist E.A."/>
            <person name="Lipzen A."/>
            <person name="Lundell T."/>
            <person name="Morin E."/>
            <person name="Murat C."/>
            <person name="Riley R."/>
            <person name="Ohm R."/>
            <person name="Sun H."/>
            <person name="Tunlid A."/>
            <person name="Henrissat B."/>
            <person name="Grigoriev I.V."/>
            <person name="Hibbett D.S."/>
            <person name="Martin F."/>
        </authorList>
    </citation>
    <scope>NUCLEOTIDE SEQUENCE [LARGE SCALE GENOMIC DNA]</scope>
    <source>
        <strain evidence="1 2">Koide BX008</strain>
    </source>
</reference>
<dbReference type="STRING" id="946122.A0A0C2X8T6"/>
<name>A0A0C2X8T6_AMAMK</name>
<dbReference type="AlphaFoldDB" id="A0A0C2X8T6"/>
<dbReference type="InterPro" id="IPR050232">
    <property type="entry name" value="FBL13/AtMIF1-like"/>
</dbReference>
<dbReference type="InterPro" id="IPR032675">
    <property type="entry name" value="LRR_dom_sf"/>
</dbReference>
<dbReference type="PANTHER" id="PTHR31900:SF30">
    <property type="entry name" value="SUPERFAMILY PROTEIN, PUTATIVE-RELATED"/>
    <property type="match status" value="1"/>
</dbReference>
<dbReference type="InParanoid" id="A0A0C2X8T6"/>